<dbReference type="RefSeq" id="WP_187528553.1">
    <property type="nucleotide sequence ID" value="NZ_CP060724.1"/>
</dbReference>
<keyword evidence="2" id="KW-1185">Reference proteome</keyword>
<dbReference type="AlphaFoldDB" id="A0A7G9T3P3"/>
<proteinExistence type="predicted"/>
<dbReference type="KEGG" id="wdi:H9L19_04675"/>
<dbReference type="PANTHER" id="PTHR36849">
    <property type="entry name" value="CYTOPLASMIC PROTEIN-RELATED"/>
    <property type="match status" value="1"/>
</dbReference>
<dbReference type="InterPro" id="IPR052552">
    <property type="entry name" value="YeaO-like"/>
</dbReference>
<organism evidence="1 2">
    <name type="scientific">Weissella diestrammenae</name>
    <dbReference type="NCBI Taxonomy" id="1162633"/>
    <lineage>
        <taxon>Bacteria</taxon>
        <taxon>Bacillati</taxon>
        <taxon>Bacillota</taxon>
        <taxon>Bacilli</taxon>
        <taxon>Lactobacillales</taxon>
        <taxon>Lactobacillaceae</taxon>
        <taxon>Weissella</taxon>
    </lineage>
</organism>
<protein>
    <submittedName>
        <fullName evidence="1">DUF488 family protein</fullName>
    </submittedName>
</protein>
<dbReference type="Proteomes" id="UP000515800">
    <property type="component" value="Chromosome"/>
</dbReference>
<accession>A0A7G9T3P3</accession>
<gene>
    <name evidence="1" type="ORF">H9L19_04675</name>
</gene>
<dbReference type="PANTHER" id="PTHR36849:SF1">
    <property type="entry name" value="CYTOPLASMIC PROTEIN"/>
    <property type="match status" value="1"/>
</dbReference>
<sequence>MLQMKRVYEAAHQSDGYRVLVDRLWPRGQSKAKAQIDCWLKDVAPSSDLRRWFNHEPEKFERFTTLYKRELKHEPTCTSVEALLTILRTHDNVTLVYAAKNPVENHVVVLMTWLNQFNDENQKR</sequence>
<dbReference type="EMBL" id="CP060724">
    <property type="protein sequence ID" value="QNN74718.1"/>
    <property type="molecule type" value="Genomic_DNA"/>
</dbReference>
<evidence type="ECO:0000313" key="1">
    <source>
        <dbReference type="EMBL" id="QNN74718.1"/>
    </source>
</evidence>
<reference evidence="1 2" key="1">
    <citation type="submission" date="2020-08" db="EMBL/GenBank/DDBJ databases">
        <title>Genome sequence of Weissella diestrammenae KACC 16890T.</title>
        <authorList>
            <person name="Hyun D.-W."/>
            <person name="Bae J.-W."/>
        </authorList>
    </citation>
    <scope>NUCLEOTIDE SEQUENCE [LARGE SCALE GENOMIC DNA]</scope>
    <source>
        <strain evidence="1 2">KACC 16890</strain>
    </source>
</reference>
<name>A0A7G9T3P3_9LACO</name>
<dbReference type="Pfam" id="PF22752">
    <property type="entry name" value="DUF488-N3i"/>
    <property type="match status" value="1"/>
</dbReference>
<evidence type="ECO:0000313" key="2">
    <source>
        <dbReference type="Proteomes" id="UP000515800"/>
    </source>
</evidence>